<dbReference type="EMBL" id="FQUH01000001">
    <property type="protein sequence ID" value="SHE41957.1"/>
    <property type="molecule type" value="Genomic_DNA"/>
</dbReference>
<protein>
    <submittedName>
        <fullName evidence="2">Uncharacterized protein</fullName>
    </submittedName>
</protein>
<gene>
    <name evidence="2" type="ORF">SAMN02745781_00280</name>
</gene>
<name>A0A1M4TCH0_VIBGA</name>
<feature type="transmembrane region" description="Helical" evidence="1">
    <location>
        <begin position="50"/>
        <end position="67"/>
    </location>
</feature>
<sequence>MLSIIDNDKSADVMIRFIVFSLFNLCPLLANDAKISFAAAWRPFTLTHIVYYIFSTIYCTLATFLVLSGT</sequence>
<keyword evidence="1" id="KW-0472">Membrane</keyword>
<accession>A0A1M4TCH0</accession>
<keyword evidence="1" id="KW-0812">Transmembrane</keyword>
<keyword evidence="3" id="KW-1185">Reference proteome</keyword>
<reference evidence="3" key="1">
    <citation type="submission" date="2016-11" db="EMBL/GenBank/DDBJ databases">
        <authorList>
            <person name="Varghese N."/>
            <person name="Submissions S."/>
        </authorList>
    </citation>
    <scope>NUCLEOTIDE SEQUENCE [LARGE SCALE GENOMIC DNA]</scope>
    <source>
        <strain evidence="3">DSM 21264</strain>
    </source>
</reference>
<evidence type="ECO:0000256" key="1">
    <source>
        <dbReference type="SAM" id="Phobius"/>
    </source>
</evidence>
<organism evidence="2 3">
    <name type="scientific">Vibrio gazogenes DSM 21264 = NBRC 103151</name>
    <dbReference type="NCBI Taxonomy" id="1123492"/>
    <lineage>
        <taxon>Bacteria</taxon>
        <taxon>Pseudomonadati</taxon>
        <taxon>Pseudomonadota</taxon>
        <taxon>Gammaproteobacteria</taxon>
        <taxon>Vibrionales</taxon>
        <taxon>Vibrionaceae</taxon>
        <taxon>Vibrio</taxon>
    </lineage>
</organism>
<proteinExistence type="predicted"/>
<keyword evidence="1" id="KW-1133">Transmembrane helix</keyword>
<dbReference type="Proteomes" id="UP000184159">
    <property type="component" value="Unassembled WGS sequence"/>
</dbReference>
<evidence type="ECO:0000313" key="2">
    <source>
        <dbReference type="EMBL" id="SHE41957.1"/>
    </source>
</evidence>
<dbReference type="AlphaFoldDB" id="A0A1M4TCH0"/>
<evidence type="ECO:0000313" key="3">
    <source>
        <dbReference type="Proteomes" id="UP000184159"/>
    </source>
</evidence>
<feature type="transmembrane region" description="Helical" evidence="1">
    <location>
        <begin position="12"/>
        <end position="30"/>
    </location>
</feature>